<dbReference type="AlphaFoldDB" id="A0ABD0LRC9"/>
<name>A0ABD0LRC9_9CAEN</name>
<evidence type="ECO:0000313" key="1">
    <source>
        <dbReference type="EMBL" id="KAK7501711.1"/>
    </source>
</evidence>
<accession>A0ABD0LRC9</accession>
<gene>
    <name evidence="1" type="ORF">BaRGS_00007142</name>
</gene>
<reference evidence="1 2" key="1">
    <citation type="journal article" date="2023" name="Sci. Data">
        <title>Genome assembly of the Korean intertidal mud-creeper Batillaria attramentaria.</title>
        <authorList>
            <person name="Patra A.K."/>
            <person name="Ho P.T."/>
            <person name="Jun S."/>
            <person name="Lee S.J."/>
            <person name="Kim Y."/>
            <person name="Won Y.J."/>
        </authorList>
    </citation>
    <scope>NUCLEOTIDE SEQUENCE [LARGE SCALE GENOMIC DNA]</scope>
    <source>
        <strain evidence="1">Wonlab-2016</strain>
    </source>
</reference>
<protein>
    <submittedName>
        <fullName evidence="1">Uncharacterized protein</fullName>
    </submittedName>
</protein>
<sequence>MSYSPVSTDVSRLAHDLLNIHHVSLPTALPRDLIQLDPSSCASCVCVWLECRELVQMPFFTPPPPFREGAQVVVAFPGHIFTSPARIEGQLKLPIQIDSNIGSNRIRERNVWTIPPDMRCRTLESVTNSDWESTEFHLSHGQPDPTLTESDKLESTCSEECTPIGRSLPSFSAPSKQISSESFFLSTAHTHSHVISKHESGVVVLLRCQDL</sequence>
<dbReference type="Proteomes" id="UP001519460">
    <property type="component" value="Unassembled WGS sequence"/>
</dbReference>
<evidence type="ECO:0000313" key="2">
    <source>
        <dbReference type="Proteomes" id="UP001519460"/>
    </source>
</evidence>
<comment type="caution">
    <text evidence="1">The sequence shown here is derived from an EMBL/GenBank/DDBJ whole genome shotgun (WGS) entry which is preliminary data.</text>
</comment>
<keyword evidence="2" id="KW-1185">Reference proteome</keyword>
<organism evidence="1 2">
    <name type="scientific">Batillaria attramentaria</name>
    <dbReference type="NCBI Taxonomy" id="370345"/>
    <lineage>
        <taxon>Eukaryota</taxon>
        <taxon>Metazoa</taxon>
        <taxon>Spiralia</taxon>
        <taxon>Lophotrochozoa</taxon>
        <taxon>Mollusca</taxon>
        <taxon>Gastropoda</taxon>
        <taxon>Caenogastropoda</taxon>
        <taxon>Sorbeoconcha</taxon>
        <taxon>Cerithioidea</taxon>
        <taxon>Batillariidae</taxon>
        <taxon>Batillaria</taxon>
    </lineage>
</organism>
<proteinExistence type="predicted"/>
<dbReference type="EMBL" id="JACVVK020000030">
    <property type="protein sequence ID" value="KAK7501711.1"/>
    <property type="molecule type" value="Genomic_DNA"/>
</dbReference>